<feature type="region of interest" description="Disordered" evidence="1">
    <location>
        <begin position="1"/>
        <end position="40"/>
    </location>
</feature>
<dbReference type="GO" id="GO:0003676">
    <property type="term" value="F:nucleic acid binding"/>
    <property type="evidence" value="ECO:0007669"/>
    <property type="project" value="InterPro"/>
</dbReference>
<organism evidence="2 3">
    <name type="scientific">Araneus ventricosus</name>
    <name type="common">Orbweaver spider</name>
    <name type="synonym">Epeira ventricosa</name>
    <dbReference type="NCBI Taxonomy" id="182803"/>
    <lineage>
        <taxon>Eukaryota</taxon>
        <taxon>Metazoa</taxon>
        <taxon>Ecdysozoa</taxon>
        <taxon>Arthropoda</taxon>
        <taxon>Chelicerata</taxon>
        <taxon>Arachnida</taxon>
        <taxon>Araneae</taxon>
        <taxon>Araneomorphae</taxon>
        <taxon>Entelegynae</taxon>
        <taxon>Araneoidea</taxon>
        <taxon>Araneidae</taxon>
        <taxon>Araneus</taxon>
    </lineage>
</organism>
<proteinExistence type="predicted"/>
<dbReference type="InterPro" id="IPR036397">
    <property type="entry name" value="RNaseH_sf"/>
</dbReference>
<evidence type="ECO:0008006" key="4">
    <source>
        <dbReference type="Google" id="ProtNLM"/>
    </source>
</evidence>
<keyword evidence="3" id="KW-1185">Reference proteome</keyword>
<evidence type="ECO:0000256" key="1">
    <source>
        <dbReference type="SAM" id="MobiDB-lite"/>
    </source>
</evidence>
<name>A0A4Y2IGA9_ARAVE</name>
<reference evidence="2 3" key="1">
    <citation type="journal article" date="2019" name="Sci. Rep.">
        <title>Orb-weaving spider Araneus ventricosus genome elucidates the spidroin gene catalogue.</title>
        <authorList>
            <person name="Kono N."/>
            <person name="Nakamura H."/>
            <person name="Ohtoshi R."/>
            <person name="Moran D.A.P."/>
            <person name="Shinohara A."/>
            <person name="Yoshida Y."/>
            <person name="Fujiwara M."/>
            <person name="Mori M."/>
            <person name="Tomita M."/>
            <person name="Arakawa K."/>
        </authorList>
    </citation>
    <scope>NUCLEOTIDE SEQUENCE [LARGE SCALE GENOMIC DNA]</scope>
</reference>
<evidence type="ECO:0000313" key="2">
    <source>
        <dbReference type="EMBL" id="GBM76026.1"/>
    </source>
</evidence>
<protein>
    <recommendedName>
        <fullName evidence="4">Tc1-like transposase DDE domain-containing protein</fullName>
    </recommendedName>
</protein>
<dbReference type="EMBL" id="BGPR01106334">
    <property type="protein sequence ID" value="GBM76026.1"/>
    <property type="molecule type" value="Genomic_DNA"/>
</dbReference>
<comment type="caution">
    <text evidence="2">The sequence shown here is derived from an EMBL/GenBank/DDBJ whole genome shotgun (WGS) entry which is preliminary data.</text>
</comment>
<dbReference type="AlphaFoldDB" id="A0A4Y2IGA9"/>
<dbReference type="Proteomes" id="UP000499080">
    <property type="component" value="Unassembled WGS sequence"/>
</dbReference>
<sequence length="79" mass="9057">MQEKVEDGYQRTSPVRKNGNKPRGVLSSDDNARHHTARGTKEHIRRLGWERLDHSAYRLDLTPVRLSPFPCIEVSTMGT</sequence>
<accession>A0A4Y2IGA9</accession>
<evidence type="ECO:0000313" key="3">
    <source>
        <dbReference type="Proteomes" id="UP000499080"/>
    </source>
</evidence>
<gene>
    <name evidence="2" type="ORF">AVEN_47004_1</name>
</gene>
<dbReference type="Gene3D" id="3.30.420.10">
    <property type="entry name" value="Ribonuclease H-like superfamily/Ribonuclease H"/>
    <property type="match status" value="1"/>
</dbReference>